<organism evidence="2 3">
    <name type="scientific">Plantactinospora sonchi</name>
    <dbReference type="NCBI Taxonomy" id="1544735"/>
    <lineage>
        <taxon>Bacteria</taxon>
        <taxon>Bacillati</taxon>
        <taxon>Actinomycetota</taxon>
        <taxon>Actinomycetes</taxon>
        <taxon>Micromonosporales</taxon>
        <taxon>Micromonosporaceae</taxon>
        <taxon>Plantactinospora</taxon>
    </lineage>
</organism>
<keyword evidence="1" id="KW-0472">Membrane</keyword>
<feature type="transmembrane region" description="Helical" evidence="1">
    <location>
        <begin position="194"/>
        <end position="214"/>
    </location>
</feature>
<dbReference type="InterPro" id="IPR050303">
    <property type="entry name" value="GatZ_KbaZ_carbometab"/>
</dbReference>
<dbReference type="EMBL" id="JAZGQK010000032">
    <property type="protein sequence ID" value="MEE6262861.1"/>
    <property type="molecule type" value="Genomic_DNA"/>
</dbReference>
<gene>
    <name evidence="2" type="ORF">V1633_30710</name>
</gene>
<feature type="transmembrane region" description="Helical" evidence="1">
    <location>
        <begin position="234"/>
        <end position="251"/>
    </location>
</feature>
<proteinExistence type="predicted"/>
<evidence type="ECO:0000313" key="3">
    <source>
        <dbReference type="Proteomes" id="UP001332243"/>
    </source>
</evidence>
<evidence type="ECO:0000256" key="1">
    <source>
        <dbReference type="SAM" id="Phobius"/>
    </source>
</evidence>
<dbReference type="PANTHER" id="PTHR32502">
    <property type="entry name" value="N-ACETYLGALACTOSAMINE PERMEASE II COMPONENT-RELATED"/>
    <property type="match status" value="1"/>
</dbReference>
<dbReference type="InterPro" id="IPR004704">
    <property type="entry name" value="PTS_IID_man"/>
</dbReference>
<dbReference type="RefSeq" id="WP_331217801.1">
    <property type="nucleotide sequence ID" value="NZ_JAZGQK010000032.1"/>
</dbReference>
<dbReference type="Pfam" id="PF03613">
    <property type="entry name" value="EIID-AGA"/>
    <property type="match status" value="1"/>
</dbReference>
<accession>A0ABU7S294</accession>
<feature type="transmembrane region" description="Helical" evidence="1">
    <location>
        <begin position="258"/>
        <end position="276"/>
    </location>
</feature>
<dbReference type="PROSITE" id="PS51108">
    <property type="entry name" value="PTS_EIID"/>
    <property type="match status" value="1"/>
</dbReference>
<evidence type="ECO:0000313" key="2">
    <source>
        <dbReference type="EMBL" id="MEE6262861.1"/>
    </source>
</evidence>
<protein>
    <submittedName>
        <fullName evidence="2">PTS system mannose/fructose/sorbose family transporter subunit IID</fullName>
    </submittedName>
</protein>
<reference evidence="2 3" key="1">
    <citation type="submission" date="2024-01" db="EMBL/GenBank/DDBJ databases">
        <title>Genome insights into Plantactinospora sonchi sp. nov.</title>
        <authorList>
            <person name="Wang L."/>
        </authorList>
    </citation>
    <scope>NUCLEOTIDE SEQUENCE [LARGE SCALE GENOMIC DNA]</scope>
    <source>
        <strain evidence="2 3">NEAU-QY2</strain>
    </source>
</reference>
<sequence>MPTTTERASEPTAQSDAKEIRQLVRRSLLLQGAFNYERFQNLGLWWVLRPMLDRLYPDRTERTAAYKRHLVYFNTHPWTVGPVLGVVAGMERKRAAGAEELTDETINSVKVGMMAPLAGIGDSMVFGTIRPIMGGVCAALAVNGNIAGPIIFFLGLLVIQFAFRIYGTSLGYRHGTRFFEHLDPAQIERLKSSATILGLAVTGALVATLLKVSTPLSYHNGEATLKLQESLDQVLPFALPLAATLVVFMLMRRRVSPIIVLLGAAVVGFVGGYFGVLA</sequence>
<dbReference type="PANTHER" id="PTHR32502:SF23">
    <property type="entry name" value="TRANSPORT PROTEIN, PTS SYSTEM"/>
    <property type="match status" value="1"/>
</dbReference>
<name>A0ABU7S294_9ACTN</name>
<dbReference type="Proteomes" id="UP001332243">
    <property type="component" value="Unassembled WGS sequence"/>
</dbReference>
<comment type="caution">
    <text evidence="2">The sequence shown here is derived from an EMBL/GenBank/DDBJ whole genome shotgun (WGS) entry which is preliminary data.</text>
</comment>
<keyword evidence="1" id="KW-1133">Transmembrane helix</keyword>
<keyword evidence="3" id="KW-1185">Reference proteome</keyword>
<keyword evidence="1" id="KW-0812">Transmembrane</keyword>
<feature type="transmembrane region" description="Helical" evidence="1">
    <location>
        <begin position="146"/>
        <end position="167"/>
    </location>
</feature>